<comment type="caution">
    <text evidence="2">The sequence shown here is derived from an EMBL/GenBank/DDBJ whole genome shotgun (WGS) entry which is preliminary data.</text>
</comment>
<proteinExistence type="predicted"/>
<feature type="transmembrane region" description="Helical" evidence="1">
    <location>
        <begin position="21"/>
        <end position="42"/>
    </location>
</feature>
<evidence type="ECO:0008006" key="4">
    <source>
        <dbReference type="Google" id="ProtNLM"/>
    </source>
</evidence>
<dbReference type="Proteomes" id="UP000178254">
    <property type="component" value="Unassembled WGS sequence"/>
</dbReference>
<keyword evidence="1" id="KW-1133">Transmembrane helix</keyword>
<dbReference type="EMBL" id="MFRE01000022">
    <property type="protein sequence ID" value="OGH93744.1"/>
    <property type="molecule type" value="Genomic_DNA"/>
</dbReference>
<accession>A0A1F6PCS4</accession>
<gene>
    <name evidence="2" type="ORF">A2538_02590</name>
</gene>
<dbReference type="PROSITE" id="PS51257">
    <property type="entry name" value="PROKAR_LIPOPROTEIN"/>
    <property type="match status" value="1"/>
</dbReference>
<feature type="transmembrane region" description="Helical" evidence="1">
    <location>
        <begin position="243"/>
        <end position="265"/>
    </location>
</feature>
<protein>
    <recommendedName>
        <fullName evidence="4">Glycerophosphoryl diester phosphodiesterase membrane domain-containing protein</fullName>
    </recommendedName>
</protein>
<feature type="transmembrane region" description="Helical" evidence="1">
    <location>
        <begin position="217"/>
        <end position="236"/>
    </location>
</feature>
<keyword evidence="1" id="KW-0472">Membrane</keyword>
<feature type="transmembrane region" description="Helical" evidence="1">
    <location>
        <begin position="271"/>
        <end position="300"/>
    </location>
</feature>
<evidence type="ECO:0000313" key="2">
    <source>
        <dbReference type="EMBL" id="OGH93744.1"/>
    </source>
</evidence>
<dbReference type="STRING" id="1798709.A2538_02590"/>
<dbReference type="AlphaFoldDB" id="A0A1F6PCS4"/>
<sequence>MREPNYRQAFLHSWQIVAEHKILWVFGLLSACLGQWGLGHFLGGLNLASVNSLASDGDMLSFWHAVLGAGHVSGMSAIFVAWLILIVVALVVLFIFVAVVSRGALIAAVGHWFAKDGKVPTTLAWRYGVKNFWEIFFLTILARAFEAALLLLAIPVFVYHTGTTAGAFVQALYGAVTLAVGLIVEVLTIFASGYVVIDGASVPTAISRAWRLLARHVLIVLELGILLVVINCLLVIGVLLSSFVVFIPAILIWLVAVVTGWNALIGAGVTLAIILFIIILVLSAGIFNAFNTSAWMYLFIKMHRENYVGWLLNRIKSLFVRK</sequence>
<evidence type="ECO:0000256" key="1">
    <source>
        <dbReference type="SAM" id="Phobius"/>
    </source>
</evidence>
<keyword evidence="1" id="KW-0812">Transmembrane</keyword>
<name>A0A1F6PCS4_9BACT</name>
<reference evidence="2 3" key="1">
    <citation type="journal article" date="2016" name="Nat. Commun.">
        <title>Thousands of microbial genomes shed light on interconnected biogeochemical processes in an aquifer system.</title>
        <authorList>
            <person name="Anantharaman K."/>
            <person name="Brown C.T."/>
            <person name="Hug L.A."/>
            <person name="Sharon I."/>
            <person name="Castelle C.J."/>
            <person name="Probst A.J."/>
            <person name="Thomas B.C."/>
            <person name="Singh A."/>
            <person name="Wilkins M.J."/>
            <person name="Karaoz U."/>
            <person name="Brodie E.L."/>
            <person name="Williams K.H."/>
            <person name="Hubbard S.S."/>
            <person name="Banfield J.F."/>
        </authorList>
    </citation>
    <scope>NUCLEOTIDE SEQUENCE [LARGE SCALE GENOMIC DNA]</scope>
</reference>
<evidence type="ECO:0000313" key="3">
    <source>
        <dbReference type="Proteomes" id="UP000178254"/>
    </source>
</evidence>
<feature type="transmembrane region" description="Helical" evidence="1">
    <location>
        <begin position="171"/>
        <end position="197"/>
    </location>
</feature>
<feature type="transmembrane region" description="Helical" evidence="1">
    <location>
        <begin position="133"/>
        <end position="159"/>
    </location>
</feature>
<organism evidence="2 3">
    <name type="scientific">Candidatus Magasanikbacteria bacterium RIFOXYD2_FULL_41_14</name>
    <dbReference type="NCBI Taxonomy" id="1798709"/>
    <lineage>
        <taxon>Bacteria</taxon>
        <taxon>Candidatus Magasanikiibacteriota</taxon>
    </lineage>
</organism>